<comment type="caution">
    <text evidence="1">The sequence shown here is derived from an EMBL/GenBank/DDBJ whole genome shotgun (WGS) entry which is preliminary data.</text>
</comment>
<gene>
    <name evidence="1" type="ORF">S03H2_16528</name>
</gene>
<feature type="non-terminal residue" evidence="1">
    <location>
        <position position="1"/>
    </location>
</feature>
<organism evidence="1">
    <name type="scientific">marine sediment metagenome</name>
    <dbReference type="NCBI Taxonomy" id="412755"/>
    <lineage>
        <taxon>unclassified sequences</taxon>
        <taxon>metagenomes</taxon>
        <taxon>ecological metagenomes</taxon>
    </lineage>
</organism>
<reference evidence="1" key="1">
    <citation type="journal article" date="2014" name="Front. Microbiol.">
        <title>High frequency of phylogenetically diverse reductive dehalogenase-homologous genes in deep subseafloor sedimentary metagenomes.</title>
        <authorList>
            <person name="Kawai M."/>
            <person name="Futagami T."/>
            <person name="Toyoda A."/>
            <person name="Takaki Y."/>
            <person name="Nishi S."/>
            <person name="Hori S."/>
            <person name="Arai W."/>
            <person name="Tsubouchi T."/>
            <person name="Morono Y."/>
            <person name="Uchiyama I."/>
            <person name="Ito T."/>
            <person name="Fujiyama A."/>
            <person name="Inagaki F."/>
            <person name="Takami H."/>
        </authorList>
    </citation>
    <scope>NUCLEOTIDE SEQUENCE</scope>
    <source>
        <strain evidence="1">Expedition CK06-06</strain>
    </source>
</reference>
<dbReference type="AlphaFoldDB" id="X1G984"/>
<proteinExistence type="predicted"/>
<accession>X1G984</accession>
<feature type="non-terminal residue" evidence="1">
    <location>
        <position position="367"/>
    </location>
</feature>
<dbReference type="EMBL" id="BARU01008448">
    <property type="protein sequence ID" value="GAH41390.1"/>
    <property type="molecule type" value="Genomic_DNA"/>
</dbReference>
<name>X1G984_9ZZZZ</name>
<protein>
    <submittedName>
        <fullName evidence="1">Uncharacterized protein</fullName>
    </submittedName>
</protein>
<sequence>QVWIDLDDDGTFISSEKFGLEKKSGEGEDYTSGVRYNFSIEVDYDGDGSIYYRFYSGNPDSVTVSIVTCISSYTATGEGVLGSTLTVQGTVPRVTIVPLTGEQWGQVAIDYYLIDDDNKQPPHNLCDIVVEYDTGSGWKSATEGVGGHGTEELIASTGTGTLHTYVWNSDTDLEEKELSNIRIRITPSDEDGTGSPAESTSFYLDNIRVSKLAFTTSPQDIPFGTTSQIITILAQSPTGYTDIDANLILDLVTTSADSAFLKATEDIVITSVTMQMGEAQFRYVDNIIGNSILTVSEIPDVGIANTAQTWIINSGGTSSITSSVTVTGIYVAGSTVTVVVTLRDYFSDPVSNREVNIAVTGTDNIVT</sequence>
<evidence type="ECO:0000313" key="1">
    <source>
        <dbReference type="EMBL" id="GAH41390.1"/>
    </source>
</evidence>